<feature type="binding site" evidence="6">
    <location>
        <position position="214"/>
    </location>
    <ligand>
        <name>NADP(+)</name>
        <dbReference type="ChEBI" id="CHEBI:58349"/>
    </ligand>
</feature>
<dbReference type="EC" id="1.1.1.25" evidence="1 6"/>
<comment type="subunit">
    <text evidence="6">Homodimer.</text>
</comment>
<feature type="domain" description="Quinate/shikimate 5-dehydrogenase/glutamyl-tRNA reductase" evidence="7">
    <location>
        <begin position="113"/>
        <end position="215"/>
    </location>
</feature>
<sequence length="271" mass="28674">MKLFGVLGDPVSHSLSPAMHNAAFKALGMDCEYHAFRVSKDSLHDAIHGAYALGFGGLNLTIPLKEKALEIVKPADLAKQIGAVNTVDFKKGIIGYNTDGLGAKMALTESGVKIKGKNVLLLGAGGAARAIAFTLATEGANVTIANRTQERAISLAKDAGSVGKINASGLTDLKNLVKNSDILINSTAIGMFPKVNETLVTSDIMHSDLVVFDIVYNPLNTRLLREAKTAGAKTIDGVKMLVYQGAEAFNIWTGKTPPVDIMEKAVREKLA</sequence>
<gene>
    <name evidence="6" type="primary">aroE</name>
    <name evidence="10" type="ORF">MPEBLZ_03586</name>
</gene>
<dbReference type="AlphaFoldDB" id="A0A0N8KQD8"/>
<dbReference type="InterPro" id="IPR006151">
    <property type="entry name" value="Shikm_DH/Glu-tRNA_Rdtase"/>
</dbReference>
<evidence type="ECO:0000256" key="6">
    <source>
        <dbReference type="HAMAP-Rule" id="MF_00222"/>
    </source>
</evidence>
<comment type="similarity">
    <text evidence="6">Belongs to the shikimate dehydrogenase family.</text>
</comment>
<dbReference type="PATRIC" id="fig|1719120.3.peg.3889"/>
<feature type="domain" description="SDH C-terminal" evidence="9">
    <location>
        <begin position="237"/>
        <end position="267"/>
    </location>
</feature>
<dbReference type="EMBL" id="LKCM01000291">
    <property type="protein sequence ID" value="KPQ41858.1"/>
    <property type="molecule type" value="Genomic_DNA"/>
</dbReference>
<dbReference type="InterPro" id="IPR022893">
    <property type="entry name" value="Shikimate_DH_fam"/>
</dbReference>
<dbReference type="Pfam" id="PF01488">
    <property type="entry name" value="Shikimate_DH"/>
    <property type="match status" value="1"/>
</dbReference>
<keyword evidence="5 6" id="KW-0057">Aromatic amino acid biosynthesis</keyword>
<dbReference type="GO" id="GO:0009073">
    <property type="term" value="P:aromatic amino acid family biosynthetic process"/>
    <property type="evidence" value="ECO:0007669"/>
    <property type="project" value="UniProtKB-KW"/>
</dbReference>
<dbReference type="Pfam" id="PF18317">
    <property type="entry name" value="SDH_C"/>
    <property type="match status" value="1"/>
</dbReference>
<dbReference type="InterPro" id="IPR046346">
    <property type="entry name" value="Aminoacid_DH-like_N_sf"/>
</dbReference>
<evidence type="ECO:0000256" key="1">
    <source>
        <dbReference type="ARBA" id="ARBA00012962"/>
    </source>
</evidence>
<comment type="caution">
    <text evidence="10">The sequence shown here is derived from an EMBL/GenBank/DDBJ whole genome shotgun (WGS) entry which is preliminary data.</text>
</comment>
<dbReference type="Gene3D" id="3.40.50.720">
    <property type="entry name" value="NAD(P)-binding Rossmann-like Domain"/>
    <property type="match status" value="1"/>
</dbReference>
<dbReference type="SUPFAM" id="SSF53223">
    <property type="entry name" value="Aminoacid dehydrogenase-like, N-terminal domain"/>
    <property type="match status" value="1"/>
</dbReference>
<dbReference type="InterPro" id="IPR011342">
    <property type="entry name" value="Shikimate_DH"/>
</dbReference>
<dbReference type="GO" id="GO:0009423">
    <property type="term" value="P:chorismate biosynthetic process"/>
    <property type="evidence" value="ECO:0007669"/>
    <property type="project" value="UniProtKB-UniRule"/>
</dbReference>
<evidence type="ECO:0000259" key="8">
    <source>
        <dbReference type="Pfam" id="PF08501"/>
    </source>
</evidence>
<comment type="pathway">
    <text evidence="6">Metabolic intermediate biosynthesis; chorismate biosynthesis; chorismate from D-erythrose 4-phosphate and phosphoenolpyruvate: step 4/7.</text>
</comment>
<evidence type="ECO:0000256" key="2">
    <source>
        <dbReference type="ARBA" id="ARBA00022605"/>
    </source>
</evidence>
<dbReference type="HAMAP" id="MF_00222">
    <property type="entry name" value="Shikimate_DH_AroE"/>
    <property type="match status" value="1"/>
</dbReference>
<name>A0A0N8KQD8_9EURY</name>
<dbReference type="Pfam" id="PF08501">
    <property type="entry name" value="Shikimate_dh_N"/>
    <property type="match status" value="1"/>
</dbReference>
<organism evidence="10 11">
    <name type="scientific">Candidatus Methanoperedens nitratireducens</name>
    <dbReference type="NCBI Taxonomy" id="1392998"/>
    <lineage>
        <taxon>Archaea</taxon>
        <taxon>Methanobacteriati</taxon>
        <taxon>Methanobacteriota</taxon>
        <taxon>Stenosarchaea group</taxon>
        <taxon>Methanomicrobia</taxon>
        <taxon>Methanosarcinales</taxon>
        <taxon>ANME-2 cluster</taxon>
        <taxon>Candidatus Methanoperedentaceae</taxon>
        <taxon>Candidatus Methanoperedens</taxon>
    </lineage>
</organism>
<dbReference type="GO" id="GO:0004764">
    <property type="term" value="F:shikimate 3-dehydrogenase (NADP+) activity"/>
    <property type="evidence" value="ECO:0007669"/>
    <property type="project" value="UniProtKB-UniRule"/>
</dbReference>
<evidence type="ECO:0000256" key="3">
    <source>
        <dbReference type="ARBA" id="ARBA00022857"/>
    </source>
</evidence>
<keyword evidence="2 6" id="KW-0028">Amino-acid biosynthesis</keyword>
<feature type="binding site" evidence="6">
    <location>
        <begin position="146"/>
        <end position="151"/>
    </location>
    <ligand>
        <name>NADP(+)</name>
        <dbReference type="ChEBI" id="CHEBI:58349"/>
    </ligand>
</feature>
<dbReference type="CDD" id="cd01065">
    <property type="entry name" value="NAD_bind_Shikimate_DH"/>
    <property type="match status" value="1"/>
</dbReference>
<dbReference type="GO" id="GO:0008652">
    <property type="term" value="P:amino acid biosynthetic process"/>
    <property type="evidence" value="ECO:0007669"/>
    <property type="project" value="UniProtKB-KW"/>
</dbReference>
<dbReference type="NCBIfam" id="NF001319">
    <property type="entry name" value="PRK00258.3-3"/>
    <property type="match status" value="1"/>
</dbReference>
<dbReference type="InterPro" id="IPR013708">
    <property type="entry name" value="Shikimate_DH-bd_N"/>
</dbReference>
<dbReference type="Gene3D" id="3.40.50.10860">
    <property type="entry name" value="Leucine Dehydrogenase, chain A, domain 1"/>
    <property type="match status" value="1"/>
</dbReference>
<evidence type="ECO:0000259" key="7">
    <source>
        <dbReference type="Pfam" id="PF01488"/>
    </source>
</evidence>
<evidence type="ECO:0000259" key="9">
    <source>
        <dbReference type="Pfam" id="PF18317"/>
    </source>
</evidence>
<keyword evidence="4 6" id="KW-0560">Oxidoreductase</keyword>
<dbReference type="InterPro" id="IPR036291">
    <property type="entry name" value="NAD(P)-bd_dom_sf"/>
</dbReference>
<accession>A0A0N8KQD8</accession>
<feature type="binding site" evidence="6">
    <location>
        <position position="61"/>
    </location>
    <ligand>
        <name>shikimate</name>
        <dbReference type="ChEBI" id="CHEBI:36208"/>
    </ligand>
</feature>
<feature type="binding site" evidence="6">
    <location>
        <position position="244"/>
    </location>
    <ligand>
        <name>shikimate</name>
        <dbReference type="ChEBI" id="CHEBI:36208"/>
    </ligand>
</feature>
<dbReference type="FunFam" id="3.40.50.720:FF:000086">
    <property type="entry name" value="Quinate/shikimate dehydrogenase"/>
    <property type="match status" value="1"/>
</dbReference>
<comment type="function">
    <text evidence="6">Involved in the biosynthesis of the chorismate, which leads to the biosynthesis of aromatic amino acids. Catalyzes the reversible NADPH linked reduction of 3-dehydroshikimate (DHSA) to yield shikimate (SA).</text>
</comment>
<evidence type="ECO:0000256" key="4">
    <source>
        <dbReference type="ARBA" id="ARBA00023002"/>
    </source>
</evidence>
<dbReference type="SUPFAM" id="SSF51735">
    <property type="entry name" value="NAD(P)-binding Rossmann-fold domains"/>
    <property type="match status" value="1"/>
</dbReference>
<feature type="binding site" evidence="6">
    <location>
        <begin position="14"/>
        <end position="16"/>
    </location>
    <ligand>
        <name>shikimate</name>
        <dbReference type="ChEBI" id="CHEBI:36208"/>
    </ligand>
</feature>
<feature type="active site" description="Proton acceptor" evidence="6">
    <location>
        <position position="65"/>
    </location>
</feature>
<proteinExistence type="inferred from homology"/>
<feature type="binding site" evidence="6">
    <location>
        <position position="85"/>
    </location>
    <ligand>
        <name>shikimate</name>
        <dbReference type="ChEBI" id="CHEBI:36208"/>
    </ligand>
</feature>
<feature type="domain" description="Shikimate dehydrogenase substrate binding N-terminal" evidence="8">
    <location>
        <begin position="6"/>
        <end position="87"/>
    </location>
</feature>
<dbReference type="GO" id="GO:0050661">
    <property type="term" value="F:NADP binding"/>
    <property type="evidence" value="ECO:0007669"/>
    <property type="project" value="InterPro"/>
</dbReference>
<dbReference type="NCBIfam" id="TIGR00507">
    <property type="entry name" value="aroE"/>
    <property type="match status" value="1"/>
</dbReference>
<comment type="catalytic activity">
    <reaction evidence="6">
        <text>shikimate + NADP(+) = 3-dehydroshikimate + NADPH + H(+)</text>
        <dbReference type="Rhea" id="RHEA:17737"/>
        <dbReference type="ChEBI" id="CHEBI:15378"/>
        <dbReference type="ChEBI" id="CHEBI:16630"/>
        <dbReference type="ChEBI" id="CHEBI:36208"/>
        <dbReference type="ChEBI" id="CHEBI:57783"/>
        <dbReference type="ChEBI" id="CHEBI:58349"/>
        <dbReference type="EC" id="1.1.1.25"/>
    </reaction>
</comment>
<dbReference type="Proteomes" id="UP000050360">
    <property type="component" value="Unassembled WGS sequence"/>
</dbReference>
<keyword evidence="3 6" id="KW-0521">NADP</keyword>
<reference evidence="10 11" key="1">
    <citation type="submission" date="2015-09" db="EMBL/GenBank/DDBJ databases">
        <title>A metagenomics-based metabolic model of nitrate-dependent anaerobic oxidation of methane by Methanoperedens-like archaea.</title>
        <authorList>
            <person name="Arshad A."/>
            <person name="Speth D.R."/>
            <person name="De Graaf R.M."/>
            <person name="Op Den Camp H.J."/>
            <person name="Jetten M.S."/>
            <person name="Welte C.U."/>
        </authorList>
    </citation>
    <scope>NUCLEOTIDE SEQUENCE [LARGE SCALE GENOMIC DNA]</scope>
</reference>
<evidence type="ECO:0000256" key="5">
    <source>
        <dbReference type="ARBA" id="ARBA00023141"/>
    </source>
</evidence>
<feature type="binding site" evidence="6">
    <location>
        <position position="216"/>
    </location>
    <ligand>
        <name>shikimate</name>
        <dbReference type="ChEBI" id="CHEBI:36208"/>
    </ligand>
</feature>
<evidence type="ECO:0000313" key="10">
    <source>
        <dbReference type="EMBL" id="KPQ41858.1"/>
    </source>
</evidence>
<dbReference type="PANTHER" id="PTHR21089">
    <property type="entry name" value="SHIKIMATE DEHYDROGENASE"/>
    <property type="match status" value="1"/>
</dbReference>
<dbReference type="GO" id="GO:0019632">
    <property type="term" value="P:shikimate metabolic process"/>
    <property type="evidence" value="ECO:0007669"/>
    <property type="project" value="InterPro"/>
</dbReference>
<feature type="binding site" evidence="6">
    <location>
        <position position="99"/>
    </location>
    <ligand>
        <name>shikimate</name>
        <dbReference type="ChEBI" id="CHEBI:36208"/>
    </ligand>
</feature>
<protein>
    <recommendedName>
        <fullName evidence="1 6">Shikimate dehydrogenase (NADP(+))</fullName>
        <shortName evidence="6">SDH</shortName>
        <ecNumber evidence="1 6">1.1.1.25</ecNumber>
    </recommendedName>
</protein>
<feature type="binding site" evidence="6">
    <location>
        <position position="76"/>
    </location>
    <ligand>
        <name>NADP(+)</name>
        <dbReference type="ChEBI" id="CHEBI:58349"/>
    </ligand>
</feature>
<dbReference type="InterPro" id="IPR041121">
    <property type="entry name" value="SDH_C"/>
</dbReference>
<dbReference type="UniPathway" id="UPA00053">
    <property type="reaction ID" value="UER00087"/>
</dbReference>
<feature type="binding site" evidence="6">
    <location>
        <position position="237"/>
    </location>
    <ligand>
        <name>NADP(+)</name>
        <dbReference type="ChEBI" id="CHEBI:58349"/>
    </ligand>
</feature>
<dbReference type="PANTHER" id="PTHR21089:SF1">
    <property type="entry name" value="BIFUNCTIONAL 3-DEHYDROQUINATE DEHYDRATASE_SHIKIMATE DEHYDROGENASE, CHLOROPLASTIC"/>
    <property type="match status" value="1"/>
</dbReference>
<feature type="binding site" evidence="6">
    <location>
        <begin position="123"/>
        <end position="127"/>
    </location>
    <ligand>
        <name>NADP(+)</name>
        <dbReference type="ChEBI" id="CHEBI:58349"/>
    </ligand>
</feature>
<evidence type="ECO:0000313" key="11">
    <source>
        <dbReference type="Proteomes" id="UP000050360"/>
    </source>
</evidence>